<dbReference type="GeneID" id="111084663"/>
<evidence type="ECO:0000256" key="2">
    <source>
        <dbReference type="ARBA" id="ARBA00022687"/>
    </source>
</evidence>
<dbReference type="RefSeq" id="XP_022237005.1">
    <property type="nucleotide sequence ID" value="XM_022381297.1"/>
</dbReference>
<feature type="non-terminal residue" evidence="4">
    <location>
        <position position="127"/>
    </location>
</feature>
<dbReference type="Proteomes" id="UP000694941">
    <property type="component" value="Unplaced"/>
</dbReference>
<dbReference type="Pfam" id="PF18797">
    <property type="entry name" value="APC_rep"/>
    <property type="match status" value="1"/>
</dbReference>
<protein>
    <submittedName>
        <fullName evidence="4">Adenomatous polyposis coli protein-like</fullName>
    </submittedName>
</protein>
<dbReference type="InterPro" id="IPR026818">
    <property type="entry name" value="Apc_fam"/>
</dbReference>
<proteinExistence type="inferred from homology"/>
<evidence type="ECO:0000313" key="4">
    <source>
        <dbReference type="RefSeq" id="XP_022237005.1"/>
    </source>
</evidence>
<dbReference type="InterPro" id="IPR041257">
    <property type="entry name" value="APC_rep"/>
</dbReference>
<accession>A0ABM1S050</accession>
<dbReference type="PANTHER" id="PTHR12607:SF12">
    <property type="entry name" value="APC-LIKE, ISOFORM A-RELATED"/>
    <property type="match status" value="1"/>
</dbReference>
<dbReference type="InterPro" id="IPR011989">
    <property type="entry name" value="ARM-like"/>
</dbReference>
<dbReference type="SUPFAM" id="SSF48371">
    <property type="entry name" value="ARM repeat"/>
    <property type="match status" value="1"/>
</dbReference>
<evidence type="ECO:0000313" key="3">
    <source>
        <dbReference type="Proteomes" id="UP000694941"/>
    </source>
</evidence>
<sequence>VEMVYSLLSMLGAHNKEDMSRKLLLMSSSKETCVAMRQTGCLPLLVQLLHGNEKDSSSSEEETNLIRETVRQTRRQASLALHNIVHSHPDDKRGRREARVLRLLEQLREYCDNLRDADTSIASQSTY</sequence>
<organism evidence="3 4">
    <name type="scientific">Limulus polyphemus</name>
    <name type="common">Atlantic horseshoe crab</name>
    <dbReference type="NCBI Taxonomy" id="6850"/>
    <lineage>
        <taxon>Eukaryota</taxon>
        <taxon>Metazoa</taxon>
        <taxon>Ecdysozoa</taxon>
        <taxon>Arthropoda</taxon>
        <taxon>Chelicerata</taxon>
        <taxon>Merostomata</taxon>
        <taxon>Xiphosura</taxon>
        <taxon>Limulidae</taxon>
        <taxon>Limulus</taxon>
    </lineage>
</organism>
<comment type="similarity">
    <text evidence="1">Belongs to the adenomatous polyposis coli (APC) family.</text>
</comment>
<feature type="non-terminal residue" evidence="4">
    <location>
        <position position="1"/>
    </location>
</feature>
<reference evidence="4" key="1">
    <citation type="submission" date="2025-08" db="UniProtKB">
        <authorList>
            <consortium name="RefSeq"/>
        </authorList>
    </citation>
    <scope>IDENTIFICATION</scope>
    <source>
        <tissue evidence="4">Muscle</tissue>
    </source>
</reference>
<gene>
    <name evidence="4" type="primary">LOC111084663</name>
</gene>
<dbReference type="InterPro" id="IPR016024">
    <property type="entry name" value="ARM-type_fold"/>
</dbReference>
<name>A0ABM1S050_LIMPO</name>
<dbReference type="PANTHER" id="PTHR12607">
    <property type="entry name" value="ADENOMATOUS POLYPOSIS COLI PROTEIN FAMILY"/>
    <property type="match status" value="1"/>
</dbReference>
<evidence type="ECO:0000256" key="1">
    <source>
        <dbReference type="ARBA" id="ARBA00009051"/>
    </source>
</evidence>
<dbReference type="Gene3D" id="1.25.10.10">
    <property type="entry name" value="Leucine-rich Repeat Variant"/>
    <property type="match status" value="1"/>
</dbReference>
<keyword evidence="2" id="KW-0879">Wnt signaling pathway</keyword>
<keyword evidence="3" id="KW-1185">Reference proteome</keyword>